<dbReference type="InterPro" id="IPR011701">
    <property type="entry name" value="MFS"/>
</dbReference>
<accession>A0A941D618</accession>
<keyword evidence="8" id="KW-1185">Reference proteome</keyword>
<keyword evidence="4 5" id="KW-0472">Membrane</keyword>
<dbReference type="PROSITE" id="PS50850">
    <property type="entry name" value="MFS"/>
    <property type="match status" value="1"/>
</dbReference>
<feature type="transmembrane region" description="Helical" evidence="5">
    <location>
        <begin position="226"/>
        <end position="246"/>
    </location>
</feature>
<feature type="transmembrane region" description="Helical" evidence="5">
    <location>
        <begin position="299"/>
        <end position="315"/>
    </location>
</feature>
<evidence type="ECO:0000256" key="3">
    <source>
        <dbReference type="ARBA" id="ARBA00022989"/>
    </source>
</evidence>
<feature type="transmembrane region" description="Helical" evidence="5">
    <location>
        <begin position="172"/>
        <end position="191"/>
    </location>
</feature>
<dbReference type="RefSeq" id="WP_215342571.1">
    <property type="nucleotide sequence ID" value="NZ_JAGSGD010000001.1"/>
</dbReference>
<evidence type="ECO:0000313" key="7">
    <source>
        <dbReference type="EMBL" id="MBR7621418.1"/>
    </source>
</evidence>
<feature type="transmembrane region" description="Helical" evidence="5">
    <location>
        <begin position="145"/>
        <end position="166"/>
    </location>
</feature>
<proteinExistence type="predicted"/>
<dbReference type="Gene3D" id="1.20.1250.20">
    <property type="entry name" value="MFS general substrate transporter like domains"/>
    <property type="match status" value="2"/>
</dbReference>
<dbReference type="PANTHER" id="PTHR11662">
    <property type="entry name" value="SOLUTE CARRIER FAMILY 17"/>
    <property type="match status" value="1"/>
</dbReference>
<evidence type="ECO:0000256" key="2">
    <source>
        <dbReference type="ARBA" id="ARBA00022692"/>
    </source>
</evidence>
<dbReference type="EMBL" id="JAGSGD010000001">
    <property type="protein sequence ID" value="MBR7621418.1"/>
    <property type="molecule type" value="Genomic_DNA"/>
</dbReference>
<dbReference type="InterPro" id="IPR036259">
    <property type="entry name" value="MFS_trans_sf"/>
</dbReference>
<feature type="transmembrane region" description="Helical" evidence="5">
    <location>
        <begin position="321"/>
        <end position="346"/>
    </location>
</feature>
<feature type="domain" description="Major facilitator superfamily (MFS) profile" evidence="6">
    <location>
        <begin position="18"/>
        <end position="412"/>
    </location>
</feature>
<dbReference type="SUPFAM" id="SSF103473">
    <property type="entry name" value="MFS general substrate transporter"/>
    <property type="match status" value="1"/>
</dbReference>
<feature type="transmembrane region" description="Helical" evidence="5">
    <location>
        <begin position="353"/>
        <end position="375"/>
    </location>
</feature>
<keyword evidence="2 5" id="KW-0812">Transmembrane</keyword>
<keyword evidence="3 5" id="KW-1133">Transmembrane helix</keyword>
<evidence type="ECO:0000256" key="1">
    <source>
        <dbReference type="ARBA" id="ARBA00004141"/>
    </source>
</evidence>
<feature type="transmembrane region" description="Helical" evidence="5">
    <location>
        <begin position="266"/>
        <end position="287"/>
    </location>
</feature>
<protein>
    <submittedName>
        <fullName evidence="7">MFS transporter</fullName>
    </submittedName>
</protein>
<dbReference type="Pfam" id="PF07690">
    <property type="entry name" value="MFS_1"/>
    <property type="match status" value="1"/>
</dbReference>
<evidence type="ECO:0000256" key="5">
    <source>
        <dbReference type="SAM" id="Phobius"/>
    </source>
</evidence>
<dbReference type="Proteomes" id="UP000622580">
    <property type="component" value="Unassembled WGS sequence"/>
</dbReference>
<organism evidence="7 8">
    <name type="scientific">Phenylobacterium glaciei</name>
    <dbReference type="NCBI Taxonomy" id="2803784"/>
    <lineage>
        <taxon>Bacteria</taxon>
        <taxon>Pseudomonadati</taxon>
        <taxon>Pseudomonadota</taxon>
        <taxon>Alphaproteobacteria</taxon>
        <taxon>Caulobacterales</taxon>
        <taxon>Caulobacteraceae</taxon>
        <taxon>Phenylobacterium</taxon>
    </lineage>
</organism>
<dbReference type="AlphaFoldDB" id="A0A941D618"/>
<name>A0A941D618_9CAUL</name>
<sequence>MPNATPQATAASNLRWVVLGLVFFASAINYADRQIIALLKPVLEADLGWSNSDYAGIIEKFQLATALSLMLAGWFVDRVGVRRGYAWGVGVWSLAAMAHGVAYTIGHFTGARIVLAVAETVNTPAAIKTTTAWFPAKERSLAMGIVNAAPNLGAIFVPLLAPALALALGWRAAFLITGGIGFLWLAVWLVMGKRSDAVEAAGEVDVAAVEGAKTPWLSLLADRRTWAVAGAKFLTDMGWWFLLFWGPDFFHRQFGLGLGELGPPLALVYGLAACGSFAGGYVASRLLAAGVNVNLARKGVMLGGALLVLPIPLALGAQNYWLAALVLGIALAGHQAFSTNIFAFTADVFPAKVIGAVIGIGATAGTLGGLAIQSFTGWTLDNGGGYLPMFAIVAAAYLLALLWIHLWAPKIVPAD</sequence>
<evidence type="ECO:0000313" key="8">
    <source>
        <dbReference type="Proteomes" id="UP000622580"/>
    </source>
</evidence>
<evidence type="ECO:0000259" key="6">
    <source>
        <dbReference type="PROSITE" id="PS50850"/>
    </source>
</evidence>
<dbReference type="PANTHER" id="PTHR11662:SF285">
    <property type="entry name" value="HEXURONATE TRANSPORTER"/>
    <property type="match status" value="1"/>
</dbReference>
<dbReference type="InterPro" id="IPR020846">
    <property type="entry name" value="MFS_dom"/>
</dbReference>
<dbReference type="GO" id="GO:0015134">
    <property type="term" value="F:hexuronate transmembrane transporter activity"/>
    <property type="evidence" value="ECO:0007669"/>
    <property type="project" value="TreeGrafter"/>
</dbReference>
<dbReference type="InterPro" id="IPR050382">
    <property type="entry name" value="MFS_Na/Anion_cotransporter"/>
</dbReference>
<gene>
    <name evidence="7" type="ORF">JKL49_18645</name>
</gene>
<comment type="caution">
    <text evidence="7">The sequence shown here is derived from an EMBL/GenBank/DDBJ whole genome shotgun (WGS) entry which is preliminary data.</text>
</comment>
<dbReference type="GO" id="GO:0016020">
    <property type="term" value="C:membrane"/>
    <property type="evidence" value="ECO:0007669"/>
    <property type="project" value="UniProtKB-SubCell"/>
</dbReference>
<reference evidence="7" key="1">
    <citation type="submission" date="2021-04" db="EMBL/GenBank/DDBJ databases">
        <title>Draft genome assembly of strain Phenylobacterium sp. 20VBR1 using MiniION and Illumina platforms.</title>
        <authorList>
            <person name="Thomas F.A."/>
            <person name="Krishnan K.P."/>
            <person name="Sinha R.K."/>
        </authorList>
    </citation>
    <scope>NUCLEOTIDE SEQUENCE</scope>
    <source>
        <strain evidence="7">20VBR1</strain>
    </source>
</reference>
<feature type="transmembrane region" description="Helical" evidence="5">
    <location>
        <begin position="387"/>
        <end position="408"/>
    </location>
</feature>
<evidence type="ECO:0000256" key="4">
    <source>
        <dbReference type="ARBA" id="ARBA00023136"/>
    </source>
</evidence>
<comment type="subcellular location">
    <subcellularLocation>
        <location evidence="1">Membrane</location>
        <topology evidence="1">Multi-pass membrane protein</topology>
    </subcellularLocation>
</comment>